<evidence type="ECO:0000256" key="2">
    <source>
        <dbReference type="SAM" id="Phobius"/>
    </source>
</evidence>
<feature type="region of interest" description="Disordered" evidence="1">
    <location>
        <begin position="64"/>
        <end position="85"/>
    </location>
</feature>
<feature type="transmembrane region" description="Helical" evidence="2">
    <location>
        <begin position="6"/>
        <end position="26"/>
    </location>
</feature>
<name>A0A6P5EKC7_ANACO</name>
<dbReference type="PANTHER" id="PTHR46038:SF13">
    <property type="entry name" value="GLYCOSYLTRANSFERASE"/>
    <property type="match status" value="1"/>
</dbReference>
<dbReference type="AlphaFoldDB" id="A0A6P5EKC7"/>
<sequence>MKDLHQYLVSFLVGVVTTTACLLLFLSADLGRRSSTTLSPSAPKIASSVDPLNRTVFAFASKEANTTRKAHHTQKRRTPKSEDLPELLKRAAAGNNKTVLMTAVNEAWAAPNSLLDLFLERGDVEYDGK</sequence>
<dbReference type="Proteomes" id="UP000515123">
    <property type="component" value="Unplaced"/>
</dbReference>
<dbReference type="PROSITE" id="PS51257">
    <property type="entry name" value="PROKAR_LIPOPROTEIN"/>
    <property type="match status" value="1"/>
</dbReference>
<feature type="compositionally biased region" description="Basic residues" evidence="1">
    <location>
        <begin position="68"/>
        <end position="78"/>
    </location>
</feature>
<gene>
    <name evidence="4" type="primary">LOC109705577</name>
</gene>
<dbReference type="GeneID" id="109705577"/>
<dbReference type="OrthoDB" id="1748589at2759"/>
<accession>A0A6P5EKC7</accession>
<keyword evidence="2" id="KW-0812">Transmembrane</keyword>
<evidence type="ECO:0000313" key="4">
    <source>
        <dbReference type="RefSeq" id="XP_020081903.1"/>
    </source>
</evidence>
<proteinExistence type="predicted"/>
<dbReference type="RefSeq" id="XP_020081903.1">
    <property type="nucleotide sequence ID" value="XM_020226314.1"/>
</dbReference>
<reference evidence="4" key="2">
    <citation type="submission" date="2025-08" db="UniProtKB">
        <authorList>
            <consortium name="RefSeq"/>
        </authorList>
    </citation>
    <scope>IDENTIFICATION</scope>
    <source>
        <tissue evidence="4">Leaf</tissue>
    </source>
</reference>
<keyword evidence="2" id="KW-1133">Transmembrane helix</keyword>
<reference evidence="3" key="1">
    <citation type="journal article" date="2015" name="Nat. Genet.">
        <title>The pineapple genome and the evolution of CAM photosynthesis.</title>
        <authorList>
            <person name="Ming R."/>
            <person name="VanBuren R."/>
            <person name="Wai C.M."/>
            <person name="Tang H."/>
            <person name="Schatz M.C."/>
            <person name="Bowers J.E."/>
            <person name="Lyons E."/>
            <person name="Wang M.L."/>
            <person name="Chen J."/>
            <person name="Biggers E."/>
            <person name="Zhang J."/>
            <person name="Huang L."/>
            <person name="Zhang L."/>
            <person name="Miao W."/>
            <person name="Zhang J."/>
            <person name="Ye Z."/>
            <person name="Miao C."/>
            <person name="Lin Z."/>
            <person name="Wang H."/>
            <person name="Zhou H."/>
            <person name="Yim W.C."/>
            <person name="Priest H.D."/>
            <person name="Zheng C."/>
            <person name="Woodhouse M."/>
            <person name="Edger P.P."/>
            <person name="Guyot R."/>
            <person name="Guo H.B."/>
            <person name="Guo H."/>
            <person name="Zheng G."/>
            <person name="Singh R."/>
            <person name="Sharma A."/>
            <person name="Min X."/>
            <person name="Zheng Y."/>
            <person name="Lee H."/>
            <person name="Gurtowski J."/>
            <person name="Sedlazeck F.J."/>
            <person name="Harkess A."/>
            <person name="McKain M.R."/>
            <person name="Liao Z."/>
            <person name="Fang J."/>
            <person name="Liu J."/>
            <person name="Zhang X."/>
            <person name="Zhang Q."/>
            <person name="Hu W."/>
            <person name="Qin Y."/>
            <person name="Wang K."/>
            <person name="Chen L.Y."/>
            <person name="Shirley N."/>
            <person name="Lin Y.R."/>
            <person name="Liu L.Y."/>
            <person name="Hernandez A.G."/>
            <person name="Wright C.L."/>
            <person name="Bulone V."/>
            <person name="Tuskan G.A."/>
            <person name="Heath K."/>
            <person name="Zee F."/>
            <person name="Moore P.H."/>
            <person name="Sunkar R."/>
            <person name="Leebens-Mack J.H."/>
            <person name="Mockler T."/>
            <person name="Bennetzen J.L."/>
            <person name="Freeling M."/>
            <person name="Sankoff D."/>
            <person name="Paterson A.H."/>
            <person name="Zhu X."/>
            <person name="Yang X."/>
            <person name="Smith J.A."/>
            <person name="Cushman J.C."/>
            <person name="Paull R.E."/>
            <person name="Yu Q."/>
        </authorList>
    </citation>
    <scope>NUCLEOTIDE SEQUENCE [LARGE SCALE GENOMIC DNA]</scope>
    <source>
        <strain evidence="3">cv. F153</strain>
    </source>
</reference>
<evidence type="ECO:0000313" key="3">
    <source>
        <dbReference type="Proteomes" id="UP000515123"/>
    </source>
</evidence>
<keyword evidence="3" id="KW-1185">Reference proteome</keyword>
<keyword evidence="2" id="KW-0472">Membrane</keyword>
<evidence type="ECO:0000256" key="1">
    <source>
        <dbReference type="SAM" id="MobiDB-lite"/>
    </source>
</evidence>
<dbReference type="PANTHER" id="PTHR46038">
    <property type="entry name" value="EXPRESSED PROTEIN-RELATED"/>
    <property type="match status" value="1"/>
</dbReference>
<dbReference type="InterPro" id="IPR044821">
    <property type="entry name" value="At1g28695/At4g15970-like"/>
</dbReference>
<protein>
    <submittedName>
        <fullName evidence="4">Uncharacterized protein LOC109705577</fullName>
    </submittedName>
</protein>
<organism evidence="3 4">
    <name type="scientific">Ananas comosus</name>
    <name type="common">Pineapple</name>
    <name type="synonym">Ananas ananas</name>
    <dbReference type="NCBI Taxonomy" id="4615"/>
    <lineage>
        <taxon>Eukaryota</taxon>
        <taxon>Viridiplantae</taxon>
        <taxon>Streptophyta</taxon>
        <taxon>Embryophyta</taxon>
        <taxon>Tracheophyta</taxon>
        <taxon>Spermatophyta</taxon>
        <taxon>Magnoliopsida</taxon>
        <taxon>Liliopsida</taxon>
        <taxon>Poales</taxon>
        <taxon>Bromeliaceae</taxon>
        <taxon>Bromelioideae</taxon>
        <taxon>Ananas</taxon>
    </lineage>
</organism>